<proteinExistence type="predicted"/>
<protein>
    <recommendedName>
        <fullName evidence="1">EAL domain-containing protein</fullName>
    </recommendedName>
</protein>
<dbReference type="Gene3D" id="3.20.20.450">
    <property type="entry name" value="EAL domain"/>
    <property type="match status" value="1"/>
</dbReference>
<keyword evidence="3" id="KW-1185">Reference proteome</keyword>
<dbReference type="InterPro" id="IPR018842">
    <property type="entry name" value="YkuI_C"/>
</dbReference>
<organism evidence="2 3">
    <name type="scientific">Paenibacillus oryzisoli</name>
    <dbReference type="NCBI Taxonomy" id="1850517"/>
    <lineage>
        <taxon>Bacteria</taxon>
        <taxon>Bacillati</taxon>
        <taxon>Bacillota</taxon>
        <taxon>Bacilli</taxon>
        <taxon>Bacillales</taxon>
        <taxon>Paenibacillaceae</taxon>
        <taxon>Paenibacillus</taxon>
    </lineage>
</organism>
<dbReference type="PANTHER" id="PTHR33121">
    <property type="entry name" value="CYCLIC DI-GMP PHOSPHODIESTERASE PDEF"/>
    <property type="match status" value="1"/>
</dbReference>
<dbReference type="InterPro" id="IPR035919">
    <property type="entry name" value="EAL_sf"/>
</dbReference>
<sequence>MQVKNSRIPPRHEVRPYFQPIISLQNQRIVGYETLGRWVREHGVESLGPFFQDPNISEDMHLMIDRHLREQAIERIAAASDESELFINLKPSWIYRTYKRTGVLPTIELLKKYQINPSRIVIEITEEEFTGKLQELTWIVELYREFGCTIAIDDVGSGFSNFDRIASLQPKILKVDLNILKKSIVHDGYRAVMQSFSIVAAQIGASLLVEGVETKQELRSALQVGARYVQGFLFSKAEPNLQQPDAYKAMLEEEIKSFGEDEFQRYHRLLSVHQRLDALINASVHISNAEEADAVIEQSIGNVTDNCIRMYICQGDGYQISSNYTRSEVGWSKDESYRQANWTWRPYFISNILMMNLQKQGILSQAYTDLDTSRQIQTYSCAMGEGYYLFLDLSI</sequence>
<evidence type="ECO:0000313" key="3">
    <source>
        <dbReference type="Proteomes" id="UP000078454"/>
    </source>
</evidence>
<dbReference type="STRING" id="1850517.A8708_14065"/>
<evidence type="ECO:0000313" key="2">
    <source>
        <dbReference type="EMBL" id="OAS15537.1"/>
    </source>
</evidence>
<dbReference type="SUPFAM" id="SSF103190">
    <property type="entry name" value="Sensory domain-like"/>
    <property type="match status" value="1"/>
</dbReference>
<dbReference type="CDD" id="cd01948">
    <property type="entry name" value="EAL"/>
    <property type="match status" value="1"/>
</dbReference>
<accession>A0A198A348</accession>
<dbReference type="Pfam" id="PF00563">
    <property type="entry name" value="EAL"/>
    <property type="match status" value="1"/>
</dbReference>
<name>A0A198A348_9BACL</name>
<dbReference type="EMBL" id="LYPB01000082">
    <property type="protein sequence ID" value="OAS15537.1"/>
    <property type="molecule type" value="Genomic_DNA"/>
</dbReference>
<dbReference type="SUPFAM" id="SSF141868">
    <property type="entry name" value="EAL domain-like"/>
    <property type="match status" value="1"/>
</dbReference>
<dbReference type="InterPro" id="IPR050706">
    <property type="entry name" value="Cyclic-di-GMP_PDE-like"/>
</dbReference>
<dbReference type="PROSITE" id="PS50883">
    <property type="entry name" value="EAL"/>
    <property type="match status" value="1"/>
</dbReference>
<feature type="domain" description="EAL" evidence="1">
    <location>
        <begin position="1"/>
        <end position="251"/>
    </location>
</feature>
<comment type="caution">
    <text evidence="2">The sequence shown here is derived from an EMBL/GenBank/DDBJ whole genome shotgun (WGS) entry which is preliminary data.</text>
</comment>
<dbReference type="AlphaFoldDB" id="A0A198A348"/>
<dbReference type="InterPro" id="IPR029151">
    <property type="entry name" value="Sensor-like_sf"/>
</dbReference>
<dbReference type="SMART" id="SM00052">
    <property type="entry name" value="EAL"/>
    <property type="match status" value="1"/>
</dbReference>
<evidence type="ECO:0000259" key="1">
    <source>
        <dbReference type="PROSITE" id="PS50883"/>
    </source>
</evidence>
<dbReference type="Gene3D" id="3.30.450.20">
    <property type="entry name" value="PAS domain"/>
    <property type="match status" value="1"/>
</dbReference>
<dbReference type="PANTHER" id="PTHR33121:SF82">
    <property type="entry name" value="SIGNAL TRANSDUCTION PROTEIN CONTAINING A EAL DOMAIN"/>
    <property type="match status" value="1"/>
</dbReference>
<reference evidence="2 3" key="1">
    <citation type="submission" date="2016-05" db="EMBL/GenBank/DDBJ databases">
        <title>Paenibacillus sp. 1ZS3-15 nov., isolated from the rhizosphere soil.</title>
        <authorList>
            <person name="Zhang X.X."/>
            <person name="Zhang J."/>
        </authorList>
    </citation>
    <scope>NUCLEOTIDE SEQUENCE [LARGE SCALE GENOMIC DNA]</scope>
    <source>
        <strain evidence="2 3">1ZS3-15</strain>
    </source>
</reference>
<dbReference type="GO" id="GO:0071111">
    <property type="term" value="F:cyclic-guanylate-specific phosphodiesterase activity"/>
    <property type="evidence" value="ECO:0007669"/>
    <property type="project" value="InterPro"/>
</dbReference>
<gene>
    <name evidence="2" type="ORF">A8708_14065</name>
</gene>
<dbReference type="Pfam" id="PF10388">
    <property type="entry name" value="YkuI_C"/>
    <property type="match status" value="1"/>
</dbReference>
<dbReference type="Proteomes" id="UP000078454">
    <property type="component" value="Unassembled WGS sequence"/>
</dbReference>
<dbReference type="InterPro" id="IPR001633">
    <property type="entry name" value="EAL_dom"/>
</dbReference>